<dbReference type="Proteomes" id="UP001165080">
    <property type="component" value="Unassembled WGS sequence"/>
</dbReference>
<feature type="region of interest" description="Disordered" evidence="1">
    <location>
        <begin position="1147"/>
        <end position="1181"/>
    </location>
</feature>
<evidence type="ECO:0000256" key="1">
    <source>
        <dbReference type="SAM" id="MobiDB-lite"/>
    </source>
</evidence>
<dbReference type="PANTHER" id="PTHR44329">
    <property type="entry name" value="SERINE/THREONINE-PROTEIN KINASE TNNI3K-RELATED"/>
    <property type="match status" value="1"/>
</dbReference>
<feature type="region of interest" description="Disordered" evidence="1">
    <location>
        <begin position="1224"/>
        <end position="1249"/>
    </location>
</feature>
<organism evidence="3 4">
    <name type="scientific">Pleodorina starrii</name>
    <dbReference type="NCBI Taxonomy" id="330485"/>
    <lineage>
        <taxon>Eukaryota</taxon>
        <taxon>Viridiplantae</taxon>
        <taxon>Chlorophyta</taxon>
        <taxon>core chlorophytes</taxon>
        <taxon>Chlorophyceae</taxon>
        <taxon>CS clade</taxon>
        <taxon>Chlamydomonadales</taxon>
        <taxon>Volvocaceae</taxon>
        <taxon>Pleodorina</taxon>
    </lineage>
</organism>
<protein>
    <recommendedName>
        <fullName evidence="2">Serine-threonine/tyrosine-protein kinase catalytic domain-containing protein</fullName>
    </recommendedName>
</protein>
<feature type="compositionally biased region" description="Low complexity" evidence="1">
    <location>
        <begin position="1423"/>
        <end position="1435"/>
    </location>
</feature>
<feature type="compositionally biased region" description="Pro residues" evidence="1">
    <location>
        <begin position="394"/>
        <end position="403"/>
    </location>
</feature>
<feature type="domain" description="Serine-threonine/tyrosine-protein kinase catalytic" evidence="2">
    <location>
        <begin position="986"/>
        <end position="1066"/>
    </location>
</feature>
<feature type="compositionally biased region" description="Polar residues" evidence="1">
    <location>
        <begin position="1234"/>
        <end position="1247"/>
    </location>
</feature>
<feature type="compositionally biased region" description="Low complexity" evidence="1">
    <location>
        <begin position="573"/>
        <end position="588"/>
    </location>
</feature>
<feature type="region of interest" description="Disordered" evidence="1">
    <location>
        <begin position="1409"/>
        <end position="1435"/>
    </location>
</feature>
<name>A0A9W6EZK8_9CHLO</name>
<dbReference type="GO" id="GO:0004674">
    <property type="term" value="F:protein serine/threonine kinase activity"/>
    <property type="evidence" value="ECO:0007669"/>
    <property type="project" value="TreeGrafter"/>
</dbReference>
<evidence type="ECO:0000313" key="4">
    <source>
        <dbReference type="Proteomes" id="UP001165080"/>
    </source>
</evidence>
<keyword evidence="4" id="KW-1185">Reference proteome</keyword>
<feature type="compositionally biased region" description="Low complexity" evidence="1">
    <location>
        <begin position="636"/>
        <end position="653"/>
    </location>
</feature>
<feature type="region of interest" description="Disordered" evidence="1">
    <location>
        <begin position="573"/>
        <end position="771"/>
    </location>
</feature>
<accession>A0A9W6EZK8</accession>
<dbReference type="PANTHER" id="PTHR44329:SF289">
    <property type="entry name" value="SERINE_THREONINE-PROTEIN KINASE VIK"/>
    <property type="match status" value="1"/>
</dbReference>
<feature type="compositionally biased region" description="Pro residues" evidence="1">
    <location>
        <begin position="589"/>
        <end position="601"/>
    </location>
</feature>
<feature type="compositionally biased region" description="Low complexity" evidence="1">
    <location>
        <begin position="434"/>
        <end position="447"/>
    </location>
</feature>
<feature type="compositionally biased region" description="Low complexity" evidence="1">
    <location>
        <begin position="460"/>
        <end position="472"/>
    </location>
</feature>
<dbReference type="InterPro" id="IPR011009">
    <property type="entry name" value="Kinase-like_dom_sf"/>
</dbReference>
<dbReference type="Pfam" id="PF07714">
    <property type="entry name" value="PK_Tyr_Ser-Thr"/>
    <property type="match status" value="1"/>
</dbReference>
<comment type="caution">
    <text evidence="3">The sequence shown here is derived from an EMBL/GenBank/DDBJ whole genome shotgun (WGS) entry which is preliminary data.</text>
</comment>
<dbReference type="InterPro" id="IPR001245">
    <property type="entry name" value="Ser-Thr/Tyr_kinase_cat_dom"/>
</dbReference>
<feature type="compositionally biased region" description="Low complexity" evidence="1">
    <location>
        <begin position="666"/>
        <end position="771"/>
    </location>
</feature>
<dbReference type="SUPFAM" id="SSF56112">
    <property type="entry name" value="Protein kinase-like (PK-like)"/>
    <property type="match status" value="1"/>
</dbReference>
<reference evidence="3 4" key="1">
    <citation type="journal article" date="2023" name="Commun. Biol.">
        <title>Reorganization of the ancestral sex-determining regions during the evolution of trioecy in Pleodorina starrii.</title>
        <authorList>
            <person name="Takahashi K."/>
            <person name="Suzuki S."/>
            <person name="Kawai-Toyooka H."/>
            <person name="Yamamoto K."/>
            <person name="Hamaji T."/>
            <person name="Ootsuki R."/>
            <person name="Yamaguchi H."/>
            <person name="Kawachi M."/>
            <person name="Higashiyama T."/>
            <person name="Nozaki H."/>
        </authorList>
    </citation>
    <scope>NUCLEOTIDE SEQUENCE [LARGE SCALE GENOMIC DNA]</scope>
    <source>
        <strain evidence="3 4">NIES-4479</strain>
    </source>
</reference>
<dbReference type="InterPro" id="IPR051681">
    <property type="entry name" value="Ser/Thr_Kinases-Pseudokinases"/>
</dbReference>
<feature type="region of interest" description="Disordered" evidence="1">
    <location>
        <begin position="29"/>
        <end position="56"/>
    </location>
</feature>
<sequence>MSGDAVGIFGKACRLFSCLTGANEHPAGAGAHGNGTSPKAPGQPAGHPRSNSYAATSPGAAMTAALRHNPIDVCLTSGEVSVLQGNPSQRTFEASWCGLPVHLHVLTFTKRPNPIAQLPGPTSSHATVAAALDTPPPAQANMLTQPDMIAVATEVEAALVQLIAEPTPQVLPVLACAKVTCRAHIGSPGDEHVTQRIVAEVHIVTPRVPGLVSLSQWLQQRWPQCELNTSAATTTTTTTDNNNNNNNNGGAGGAAGGATGAGAAAAPPAPSAPAAPNHRLASASSPTSGVPGAVAPGGPTHSTAATVAAAGPGRGQAPGLTSVPGPMASRLGVSQPIAEGVAPRDIDARGESGSGSVTTAMATARASGAETDGSEGGAPACIPCLALFFAPSPATPPPPPPSAAGPGVVPGVASGGGGPAPGQQQQQPPPAAPANPGRTGQGAAAAARSVAGAAAGAPAAAPAATGDTGNGTRRLAAPAPTGLGLGRAPRVPLPPPPPQLPKLPLPEALELLICLAEALRNLHRRGLTHGSLTPKTIQLQLVEPEAAATAATAVAASATAAVAATAAGPAAAGQLPVTQGSPQTSCPSTQPPPSSPLPATPSPQSQSRTPDHAPGQRQEQQAGESPERAGNPSPGSLHSAAVDSAAVSALPSAGADTGKGAAASCTPGSPVAAAPASSAVVSDAAAAAAPAAVTGAAERSQQPGAPDQAADGAAPGAVAPPKATEAASAATDGPAPAAASESGARGTAAATDGAEAAVSAPPSSGKAPEASASPAAAAAAAAADKVQSTIDGTAAAAAAASGADAALQQPVAPAPSTPQQQQRVKSVQPARRRAAGAGGGTIRAVLPLPAVGPALLQMQTWGRARPVGLPRDHLLWCAPELLNAGGLGWGPPLLARRSGNGSATVAGSMGLTGLGPLDQSIGCRGGNRMGRGGNHHHHHHNRHFGDGSYGGSIGVGGGGGNSRRYRLATSLLMGQDPGAAGSNANGITPSCDVYSLGMLMWYLVSGQSPFQHLPNQDQVLRVKEMGSLDEQLPFSTEMPSGYVQLARRCWAPLPMQRPTMNVVLSEMRSLRAQLLGLPGQRELAGIGASPEHGHGYGYGGSSMGEMTGDSRLSFTLSLPLSSRDLSNGEEYSLARPPLELAFGAGDASGASGAAGGAGGAAAAAGVSTGGSGHAPPPPLKASLPAALLTALTAPRRGSAGGGGGGLMDDDDNYSDTDRFTEAHTTEHTEVSGGTLYSSPPTAGTTRGASVGGASARLRTAAAAAAFASTARSFRLVRGGHRPGSTASSIGRSGGSIPTALLAANGSRRGGVSVHSPGAWGGVDDGGNSPLVGTQPHAPAGRVPSVLAAAASSLRGRCGSSSSLVGMGATPPPPSASALAALRFSHTPGSGGGGGGSRCPGGSIVTAGDSRCSSTGSPGGGGAAAAAATATGATPGSSTGGGCAAAAAASSSGRVSGLISATSASISCLAVPCGNGSAGSDD</sequence>
<feature type="region of interest" description="Disordered" evidence="1">
    <location>
        <begin position="1306"/>
        <end position="1338"/>
    </location>
</feature>
<proteinExistence type="predicted"/>
<feature type="region of interest" description="Disordered" evidence="1">
    <location>
        <begin position="234"/>
        <end position="331"/>
    </location>
</feature>
<feature type="region of interest" description="Disordered" evidence="1">
    <location>
        <begin position="394"/>
        <end position="447"/>
    </location>
</feature>
<evidence type="ECO:0000259" key="2">
    <source>
        <dbReference type="Pfam" id="PF07714"/>
    </source>
</evidence>
<feature type="compositionally biased region" description="Low complexity" evidence="1">
    <location>
        <begin position="308"/>
        <end position="319"/>
    </location>
</feature>
<feature type="compositionally biased region" description="Gly residues" evidence="1">
    <location>
        <begin position="249"/>
        <end position="260"/>
    </location>
</feature>
<feature type="region of interest" description="Disordered" evidence="1">
    <location>
        <begin position="807"/>
        <end position="838"/>
    </location>
</feature>
<feature type="compositionally biased region" description="Low complexity" evidence="1">
    <location>
        <begin position="234"/>
        <end position="248"/>
    </location>
</feature>
<dbReference type="Gene3D" id="1.10.510.10">
    <property type="entry name" value="Transferase(Phosphotransferase) domain 1"/>
    <property type="match status" value="1"/>
</dbReference>
<dbReference type="EMBL" id="BRXU01000003">
    <property type="protein sequence ID" value="GLC50400.1"/>
    <property type="molecule type" value="Genomic_DNA"/>
</dbReference>
<feature type="region of interest" description="Disordered" evidence="1">
    <location>
        <begin position="460"/>
        <end position="496"/>
    </location>
</feature>
<gene>
    <name evidence="3" type="primary">PLEST000125</name>
    <name evidence="3" type="ORF">PLESTB_000375000</name>
</gene>
<evidence type="ECO:0000313" key="3">
    <source>
        <dbReference type="EMBL" id="GLC50400.1"/>
    </source>
</evidence>
<feature type="compositionally biased region" description="Low complexity" evidence="1">
    <location>
        <begin position="289"/>
        <end position="299"/>
    </location>
</feature>